<protein>
    <submittedName>
        <fullName evidence="2">Uncharacterized protein</fullName>
    </submittedName>
</protein>
<gene>
    <name evidence="2" type="ORF">BASA50_006378</name>
</gene>
<feature type="transmembrane region" description="Helical" evidence="1">
    <location>
        <begin position="52"/>
        <end position="71"/>
    </location>
</feature>
<keyword evidence="1" id="KW-0472">Membrane</keyword>
<keyword evidence="1" id="KW-1133">Transmembrane helix</keyword>
<evidence type="ECO:0000256" key="1">
    <source>
        <dbReference type="SAM" id="Phobius"/>
    </source>
</evidence>
<name>A0ABQ8FD56_9FUNG</name>
<dbReference type="EMBL" id="JAFCIX010000330">
    <property type="protein sequence ID" value="KAH6594702.1"/>
    <property type="molecule type" value="Genomic_DNA"/>
</dbReference>
<evidence type="ECO:0000313" key="3">
    <source>
        <dbReference type="Proteomes" id="UP001648503"/>
    </source>
</evidence>
<reference evidence="2 3" key="1">
    <citation type="submission" date="2021-02" db="EMBL/GenBank/DDBJ databases">
        <title>Variation within the Batrachochytrium salamandrivorans European outbreak.</title>
        <authorList>
            <person name="Kelly M."/>
            <person name="Pasmans F."/>
            <person name="Shea T.P."/>
            <person name="Munoz J.F."/>
            <person name="Carranza S."/>
            <person name="Cuomo C.A."/>
            <person name="Martel A."/>
        </authorList>
    </citation>
    <scope>NUCLEOTIDE SEQUENCE [LARGE SCALE GENOMIC DNA]</scope>
    <source>
        <strain evidence="2 3">AMFP18/2</strain>
    </source>
</reference>
<proteinExistence type="predicted"/>
<dbReference type="Proteomes" id="UP001648503">
    <property type="component" value="Unassembled WGS sequence"/>
</dbReference>
<sequence>MSTAFARTALRARAPAQLVRGGHKVSAWGPIHFERVNWVGYGAIPFGVRNPFIFRTVLWTLSAIFFGLPFYSVERKVWPLRVAAWEAEKAKKDSEDN</sequence>
<keyword evidence="1" id="KW-0812">Transmembrane</keyword>
<keyword evidence="3" id="KW-1185">Reference proteome</keyword>
<organism evidence="2 3">
    <name type="scientific">Batrachochytrium salamandrivorans</name>
    <dbReference type="NCBI Taxonomy" id="1357716"/>
    <lineage>
        <taxon>Eukaryota</taxon>
        <taxon>Fungi</taxon>
        <taxon>Fungi incertae sedis</taxon>
        <taxon>Chytridiomycota</taxon>
        <taxon>Chytridiomycota incertae sedis</taxon>
        <taxon>Chytridiomycetes</taxon>
        <taxon>Rhizophydiales</taxon>
        <taxon>Rhizophydiales incertae sedis</taxon>
        <taxon>Batrachochytrium</taxon>
    </lineage>
</organism>
<accession>A0ABQ8FD56</accession>
<evidence type="ECO:0000313" key="2">
    <source>
        <dbReference type="EMBL" id="KAH6594702.1"/>
    </source>
</evidence>
<comment type="caution">
    <text evidence="2">The sequence shown here is derived from an EMBL/GenBank/DDBJ whole genome shotgun (WGS) entry which is preliminary data.</text>
</comment>